<feature type="region of interest" description="Disordered" evidence="1">
    <location>
        <begin position="228"/>
        <end position="254"/>
    </location>
</feature>
<accession>A0ABP8NX09</accession>
<evidence type="ECO:0000313" key="4">
    <source>
        <dbReference type="Proteomes" id="UP001501183"/>
    </source>
</evidence>
<dbReference type="InterPro" id="IPR011991">
    <property type="entry name" value="ArsR-like_HTH"/>
</dbReference>
<evidence type="ECO:0000313" key="3">
    <source>
        <dbReference type="EMBL" id="GAA4476714.1"/>
    </source>
</evidence>
<dbReference type="RefSeq" id="WP_345343637.1">
    <property type="nucleotide sequence ID" value="NZ_BAABFB010000029.1"/>
</dbReference>
<dbReference type="InterPro" id="IPR001845">
    <property type="entry name" value="HTH_ArsR_DNA-bd_dom"/>
</dbReference>
<dbReference type="Proteomes" id="UP001501183">
    <property type="component" value="Unassembled WGS sequence"/>
</dbReference>
<sequence>MGTLQSPDPRVTLSTPSRRRVFDLVATHECGVTAHRLAEITGLHVTTVRHHLAALEERGLVTATRISRPVPGRPEHRFVAVPSATDRPDTGAESGSYRRLTAALLGRWGDDPGQASVLAERAGDDWAARELSARPPAEPRSLPDAARGASAVFADLGFDPRVTDHGTGGVEIALHACPYAPVVAERPDVVCSVHLGLLRGLIGRLGRPGGDVAVGPWATPGHCMAVLTPPTDARPAGGGQSGTAAPDSASTSDR</sequence>
<dbReference type="CDD" id="cd00090">
    <property type="entry name" value="HTH_ARSR"/>
    <property type="match status" value="1"/>
</dbReference>
<evidence type="ECO:0000259" key="2">
    <source>
        <dbReference type="SMART" id="SM00418"/>
    </source>
</evidence>
<gene>
    <name evidence="3" type="ORF">GCM10023094_17250</name>
</gene>
<feature type="domain" description="HTH arsR-type" evidence="2">
    <location>
        <begin position="10"/>
        <end position="87"/>
    </location>
</feature>
<evidence type="ECO:0000256" key="1">
    <source>
        <dbReference type="SAM" id="MobiDB-lite"/>
    </source>
</evidence>
<dbReference type="SUPFAM" id="SSF46785">
    <property type="entry name" value="Winged helix' DNA-binding domain"/>
    <property type="match status" value="1"/>
</dbReference>
<organism evidence="3 4">
    <name type="scientific">Rhodococcus olei</name>
    <dbReference type="NCBI Taxonomy" id="2161675"/>
    <lineage>
        <taxon>Bacteria</taxon>
        <taxon>Bacillati</taxon>
        <taxon>Actinomycetota</taxon>
        <taxon>Actinomycetes</taxon>
        <taxon>Mycobacteriales</taxon>
        <taxon>Nocardiaceae</taxon>
        <taxon>Rhodococcus</taxon>
    </lineage>
</organism>
<comment type="caution">
    <text evidence="3">The sequence shown here is derived from an EMBL/GenBank/DDBJ whole genome shotgun (WGS) entry which is preliminary data.</text>
</comment>
<proteinExistence type="predicted"/>
<dbReference type="InterPro" id="IPR036390">
    <property type="entry name" value="WH_DNA-bd_sf"/>
</dbReference>
<reference evidence="4" key="1">
    <citation type="journal article" date="2019" name="Int. J. Syst. Evol. Microbiol.">
        <title>The Global Catalogue of Microorganisms (GCM) 10K type strain sequencing project: providing services to taxonomists for standard genome sequencing and annotation.</title>
        <authorList>
            <consortium name="The Broad Institute Genomics Platform"/>
            <consortium name="The Broad Institute Genome Sequencing Center for Infectious Disease"/>
            <person name="Wu L."/>
            <person name="Ma J."/>
        </authorList>
    </citation>
    <scope>NUCLEOTIDE SEQUENCE [LARGE SCALE GENOMIC DNA]</scope>
    <source>
        <strain evidence="4">JCM 32206</strain>
    </source>
</reference>
<name>A0ABP8NX09_9NOCA</name>
<keyword evidence="4" id="KW-1185">Reference proteome</keyword>
<dbReference type="EMBL" id="BAABFB010000029">
    <property type="protein sequence ID" value="GAA4476714.1"/>
    <property type="molecule type" value="Genomic_DNA"/>
</dbReference>
<dbReference type="Pfam" id="PF12840">
    <property type="entry name" value="HTH_20"/>
    <property type="match status" value="1"/>
</dbReference>
<dbReference type="SMART" id="SM00418">
    <property type="entry name" value="HTH_ARSR"/>
    <property type="match status" value="1"/>
</dbReference>
<protein>
    <submittedName>
        <fullName evidence="3">Winged-helix domain-containing protein</fullName>
    </submittedName>
</protein>
<dbReference type="InterPro" id="IPR036388">
    <property type="entry name" value="WH-like_DNA-bd_sf"/>
</dbReference>
<dbReference type="Gene3D" id="1.10.10.10">
    <property type="entry name" value="Winged helix-like DNA-binding domain superfamily/Winged helix DNA-binding domain"/>
    <property type="match status" value="1"/>
</dbReference>